<gene>
    <name evidence="1" type="ORF">U473_02095</name>
</gene>
<dbReference type="GO" id="GO:0046872">
    <property type="term" value="F:metal ion binding"/>
    <property type="evidence" value="ECO:0007669"/>
    <property type="project" value="InterPro"/>
</dbReference>
<evidence type="ECO:0000313" key="1">
    <source>
        <dbReference type="EMBL" id="KXG42951.1"/>
    </source>
</evidence>
<accession>A0A135L1R4</accession>
<keyword evidence="2" id="KW-1185">Reference proteome</keyword>
<protein>
    <submittedName>
        <fullName evidence="1">Transcriptional regulator</fullName>
    </submittedName>
</protein>
<dbReference type="AlphaFoldDB" id="A0A135L1R4"/>
<organism evidence="1 2">
    <name type="scientific">Tepidibacillus decaturensis</name>
    <dbReference type="NCBI Taxonomy" id="1413211"/>
    <lineage>
        <taxon>Bacteria</taxon>
        <taxon>Bacillati</taxon>
        <taxon>Bacillota</taxon>
        <taxon>Bacilli</taxon>
        <taxon>Bacillales</taxon>
        <taxon>Bacillaceae</taxon>
        <taxon>Tepidibacillus</taxon>
    </lineage>
</organism>
<dbReference type="GO" id="GO:0045892">
    <property type="term" value="P:negative regulation of DNA-templated transcription"/>
    <property type="evidence" value="ECO:0007669"/>
    <property type="project" value="UniProtKB-ARBA"/>
</dbReference>
<comment type="caution">
    <text evidence="1">The sequence shown here is derived from an EMBL/GenBank/DDBJ whole genome shotgun (WGS) entry which is preliminary data.</text>
</comment>
<dbReference type="GO" id="GO:0003677">
    <property type="term" value="F:DNA binding"/>
    <property type="evidence" value="ECO:0007669"/>
    <property type="project" value="InterPro"/>
</dbReference>
<dbReference type="InterPro" id="IPR038390">
    <property type="entry name" value="Metal_Tscrpt_repr_sf"/>
</dbReference>
<dbReference type="PANTHER" id="PTHR33677:SF3">
    <property type="entry name" value="COPPER-SENSING TRANSCRIPTIONAL REPRESSOR RICR"/>
    <property type="match status" value="1"/>
</dbReference>
<evidence type="ECO:0000313" key="2">
    <source>
        <dbReference type="Proteomes" id="UP000070352"/>
    </source>
</evidence>
<dbReference type="PANTHER" id="PTHR33677">
    <property type="entry name" value="TRANSCRIPTIONAL REPRESSOR FRMR-RELATED"/>
    <property type="match status" value="1"/>
</dbReference>
<dbReference type="RefSeq" id="WP_068722884.1">
    <property type="nucleotide sequence ID" value="NZ_LSKU01000001.1"/>
</dbReference>
<dbReference type="Proteomes" id="UP000070352">
    <property type="component" value="Unassembled WGS sequence"/>
</dbReference>
<name>A0A135L1R4_9BACI</name>
<dbReference type="Pfam" id="PF02583">
    <property type="entry name" value="Trns_repr_metal"/>
    <property type="match status" value="1"/>
</dbReference>
<dbReference type="CDD" id="cd10148">
    <property type="entry name" value="CsoR-like_DUF156"/>
    <property type="match status" value="1"/>
</dbReference>
<reference evidence="1 2" key="1">
    <citation type="submission" date="2016-02" db="EMBL/GenBank/DDBJ databases">
        <title>Draft Genome for Tepidibacillus decaturensis nov. sp. Strain Z9, an Anaerobic, Moderately Thermophilic and Heterotrophic Bacterium from Deep Subsurface of the Illinois Basin, USA.</title>
        <authorList>
            <person name="Dong Y."/>
            <person name="Chang J.Y."/>
            <person name="Sanford R."/>
            <person name="Fouke B.W."/>
        </authorList>
    </citation>
    <scope>NUCLEOTIDE SEQUENCE [LARGE SCALE GENOMIC DNA]</scope>
    <source>
        <strain evidence="1 2">Z9</strain>
    </source>
</reference>
<sequence>MENLNEHMHPNEMNQKILQRLKRIEGQVRGIHKMVEDDRYCVDVLIQIAAVRAALDKVGLSLLERHTHGCVQKAIKSGNGDPAIDELMDVIKLFIK</sequence>
<proteinExistence type="predicted"/>
<dbReference type="InterPro" id="IPR003735">
    <property type="entry name" value="Metal_Tscrpt_repr"/>
</dbReference>
<dbReference type="Gene3D" id="1.20.58.1000">
    <property type="entry name" value="Metal-sensitive repressor, helix protomer"/>
    <property type="match status" value="1"/>
</dbReference>
<dbReference type="EMBL" id="LSKU01000001">
    <property type="protein sequence ID" value="KXG42951.1"/>
    <property type="molecule type" value="Genomic_DNA"/>
</dbReference>
<dbReference type="STRING" id="1413211.U473_02095"/>
<dbReference type="OrthoDB" id="9811244at2"/>